<accession>A0ABQ7HVP1</accession>
<organism evidence="1 2">
    <name type="scientific">Astathelohania contejeani</name>
    <dbReference type="NCBI Taxonomy" id="164912"/>
    <lineage>
        <taxon>Eukaryota</taxon>
        <taxon>Fungi</taxon>
        <taxon>Fungi incertae sedis</taxon>
        <taxon>Microsporidia</taxon>
        <taxon>Astathelohaniidae</taxon>
        <taxon>Astathelohania</taxon>
    </lineage>
</organism>
<proteinExistence type="predicted"/>
<dbReference type="Proteomes" id="UP001516464">
    <property type="component" value="Unassembled WGS sequence"/>
</dbReference>
<keyword evidence="2" id="KW-1185">Reference proteome</keyword>
<reference evidence="1 2" key="1">
    <citation type="submission" date="2019-01" db="EMBL/GenBank/DDBJ databases">
        <title>Genomes sequencing and comparative genomics of infectious freshwater microsporidia, Cucumispora dikerogammari and Thelohania contejeani.</title>
        <authorList>
            <person name="Cormier A."/>
            <person name="Giraud I."/>
            <person name="Wattier R."/>
            <person name="Teixeira M."/>
            <person name="Grandjean F."/>
            <person name="Rigaud T."/>
            <person name="Cordaux R."/>
        </authorList>
    </citation>
    <scope>NUCLEOTIDE SEQUENCE [LARGE SCALE GENOMIC DNA]</scope>
    <source>
        <strain evidence="1">T1</strain>
        <tissue evidence="1">Spores</tissue>
    </source>
</reference>
<protein>
    <submittedName>
        <fullName evidence="1">Uncharacterized protein</fullName>
    </submittedName>
</protein>
<gene>
    <name evidence="1" type="ORF">TCON_2559</name>
</gene>
<evidence type="ECO:0000313" key="2">
    <source>
        <dbReference type="Proteomes" id="UP001516464"/>
    </source>
</evidence>
<evidence type="ECO:0000313" key="1">
    <source>
        <dbReference type="EMBL" id="KAF7678803.1"/>
    </source>
</evidence>
<name>A0ABQ7HVP1_9MICR</name>
<sequence>MAFSEIIPFNQVQLSSRMIVLRSIFDSVDSALEEWPRDLSKAVRTRLGKMLRGGWKKTRDFFCGKFFCEVSEEEFKRRTHTIKIDSLESDYSQIKKRIKLLNSLSPTSAIKAASVHRELKIYSITK</sequence>
<comment type="caution">
    <text evidence="1">The sequence shown here is derived from an EMBL/GenBank/DDBJ whole genome shotgun (WGS) entry which is preliminary data.</text>
</comment>
<dbReference type="EMBL" id="SBIQ01000365">
    <property type="protein sequence ID" value="KAF7678803.1"/>
    <property type="molecule type" value="Genomic_DNA"/>
</dbReference>